<dbReference type="SUPFAM" id="SSF53756">
    <property type="entry name" value="UDP-Glycosyltransferase/glycogen phosphorylase"/>
    <property type="match status" value="1"/>
</dbReference>
<keyword evidence="3" id="KW-0808">Transferase</keyword>
<dbReference type="PANTHER" id="PTHR45947:SF3">
    <property type="entry name" value="SULFOQUINOVOSYL TRANSFERASE SQD2"/>
    <property type="match status" value="1"/>
</dbReference>
<dbReference type="RefSeq" id="WP_091509089.1">
    <property type="nucleotide sequence ID" value="NZ_FOLE01000002.1"/>
</dbReference>
<dbReference type="InterPro" id="IPR028098">
    <property type="entry name" value="Glyco_trans_4-like_N"/>
</dbReference>
<feature type="domain" description="Glycosyl transferase family 1" evidence="1">
    <location>
        <begin position="210"/>
        <end position="372"/>
    </location>
</feature>
<name>A0A1I1G1A6_9BACT</name>
<evidence type="ECO:0000259" key="2">
    <source>
        <dbReference type="Pfam" id="PF13579"/>
    </source>
</evidence>
<dbReference type="InterPro" id="IPR001296">
    <property type="entry name" value="Glyco_trans_1"/>
</dbReference>
<protein>
    <submittedName>
        <fullName evidence="3">Glycosyltransferase involved in cell wall bisynthesis</fullName>
    </submittedName>
</protein>
<dbReference type="OrthoDB" id="9811902at2"/>
<keyword evidence="4" id="KW-1185">Reference proteome</keyword>
<dbReference type="InterPro" id="IPR050194">
    <property type="entry name" value="Glycosyltransferase_grp1"/>
</dbReference>
<evidence type="ECO:0000313" key="4">
    <source>
        <dbReference type="Proteomes" id="UP000199514"/>
    </source>
</evidence>
<dbReference type="Pfam" id="PF00534">
    <property type="entry name" value="Glycos_transf_1"/>
    <property type="match status" value="1"/>
</dbReference>
<proteinExistence type="predicted"/>
<dbReference type="PANTHER" id="PTHR45947">
    <property type="entry name" value="SULFOQUINOVOSYL TRANSFERASE SQD2"/>
    <property type="match status" value="1"/>
</dbReference>
<evidence type="ECO:0000259" key="1">
    <source>
        <dbReference type="Pfam" id="PF00534"/>
    </source>
</evidence>
<reference evidence="3 4" key="1">
    <citation type="submission" date="2016-10" db="EMBL/GenBank/DDBJ databases">
        <authorList>
            <person name="de Groot N.N."/>
        </authorList>
    </citation>
    <scope>NUCLEOTIDE SEQUENCE [LARGE SCALE GENOMIC DNA]</scope>
    <source>
        <strain evidence="3 4">DSM 6793</strain>
    </source>
</reference>
<dbReference type="Pfam" id="PF13579">
    <property type="entry name" value="Glyco_trans_4_4"/>
    <property type="match status" value="1"/>
</dbReference>
<dbReference type="GO" id="GO:0016758">
    <property type="term" value="F:hexosyltransferase activity"/>
    <property type="evidence" value="ECO:0007669"/>
    <property type="project" value="TreeGrafter"/>
</dbReference>
<dbReference type="STRING" id="927664.SAMN05421780_102398"/>
<gene>
    <name evidence="3" type="ORF">SAMN05421780_102398</name>
</gene>
<feature type="domain" description="Glycosyltransferase subfamily 4-like N-terminal" evidence="2">
    <location>
        <begin position="18"/>
        <end position="183"/>
    </location>
</feature>
<dbReference type="Proteomes" id="UP000199514">
    <property type="component" value="Unassembled WGS sequence"/>
</dbReference>
<sequence>MKVVYFYQYFSTPKGSWGTRVYEFAKDWVNKGHEVTVVTSVYYKSDIKAEGLIDRQNFEGIDVRIINVEINNKQPVLKRIWTFLQYSFLSSWYALTLPADVVIASSGPITVGIPGLVAWIRGRKLVFETRDLWPDGAIELGIISNPLIKKFSYWFEGFCYRASRLIVTLSPGMKDDIVRRHAHPFVISVPNSANSELFGKKVEGFRLPDFAQNKKIAIYTGNIGMVNNSVLLFEAARILQAQGRHDILILLVGDGQQREEFEQKAAAAKLDNFKILGLMPKKDLVGFVQNSMVSLVPLKGTPVLDTSSPNKLFESLASGVPVIQTTQGWIKTFLQEEQCGITIDADSPQELANALIRMADNEAETKEMGAKAFSIAETKFGRDYLAATMLDALVKVHEQK</sequence>
<dbReference type="EMBL" id="FOLE01000002">
    <property type="protein sequence ID" value="SFC05062.1"/>
    <property type="molecule type" value="Genomic_DNA"/>
</dbReference>
<dbReference type="CDD" id="cd03794">
    <property type="entry name" value="GT4_WbuB-like"/>
    <property type="match status" value="1"/>
</dbReference>
<dbReference type="Gene3D" id="3.40.50.2000">
    <property type="entry name" value="Glycogen Phosphorylase B"/>
    <property type="match status" value="2"/>
</dbReference>
<organism evidence="3 4">
    <name type="scientific">Flexibacter flexilis DSM 6793</name>
    <dbReference type="NCBI Taxonomy" id="927664"/>
    <lineage>
        <taxon>Bacteria</taxon>
        <taxon>Pseudomonadati</taxon>
        <taxon>Bacteroidota</taxon>
        <taxon>Cytophagia</taxon>
        <taxon>Cytophagales</taxon>
        <taxon>Flexibacteraceae</taxon>
        <taxon>Flexibacter</taxon>
    </lineage>
</organism>
<accession>A0A1I1G1A6</accession>
<dbReference type="AlphaFoldDB" id="A0A1I1G1A6"/>
<evidence type="ECO:0000313" key="3">
    <source>
        <dbReference type="EMBL" id="SFC05062.1"/>
    </source>
</evidence>